<evidence type="ECO:0000313" key="1">
    <source>
        <dbReference type="EMBL" id="GFH31909.1"/>
    </source>
</evidence>
<reference evidence="1 2" key="1">
    <citation type="submission" date="2020-02" db="EMBL/GenBank/DDBJ databases">
        <title>Draft genome sequence of Haematococcus lacustris strain NIES-144.</title>
        <authorList>
            <person name="Morimoto D."/>
            <person name="Nakagawa S."/>
            <person name="Yoshida T."/>
            <person name="Sawayama S."/>
        </authorList>
    </citation>
    <scope>NUCLEOTIDE SEQUENCE [LARGE SCALE GENOMIC DNA]</scope>
    <source>
        <strain evidence="1 2">NIES-144</strain>
    </source>
</reference>
<sequence>GGAAALVATALAAAGRKKGSYRAAGLRCLESCLTAFDLDFYAQVGY</sequence>
<proteinExistence type="predicted"/>
<gene>
    <name evidence="1" type="ORF">HaLaN_31039</name>
</gene>
<dbReference type="Proteomes" id="UP000485058">
    <property type="component" value="Unassembled WGS sequence"/>
</dbReference>
<organism evidence="1 2">
    <name type="scientific">Haematococcus lacustris</name>
    <name type="common">Green alga</name>
    <name type="synonym">Haematococcus pluvialis</name>
    <dbReference type="NCBI Taxonomy" id="44745"/>
    <lineage>
        <taxon>Eukaryota</taxon>
        <taxon>Viridiplantae</taxon>
        <taxon>Chlorophyta</taxon>
        <taxon>core chlorophytes</taxon>
        <taxon>Chlorophyceae</taxon>
        <taxon>CS clade</taxon>
        <taxon>Chlamydomonadales</taxon>
        <taxon>Haematococcaceae</taxon>
        <taxon>Haematococcus</taxon>
    </lineage>
</organism>
<protein>
    <submittedName>
        <fullName evidence="1">Uncharacterized protein</fullName>
    </submittedName>
</protein>
<dbReference type="AlphaFoldDB" id="A0A6A0AG54"/>
<dbReference type="EMBL" id="BLLF01006059">
    <property type="protein sequence ID" value="GFH31909.1"/>
    <property type="molecule type" value="Genomic_DNA"/>
</dbReference>
<accession>A0A6A0AG54</accession>
<keyword evidence="2" id="KW-1185">Reference proteome</keyword>
<feature type="non-terminal residue" evidence="1">
    <location>
        <position position="1"/>
    </location>
</feature>
<comment type="caution">
    <text evidence="1">The sequence shown here is derived from an EMBL/GenBank/DDBJ whole genome shotgun (WGS) entry which is preliminary data.</text>
</comment>
<evidence type="ECO:0000313" key="2">
    <source>
        <dbReference type="Proteomes" id="UP000485058"/>
    </source>
</evidence>
<name>A0A6A0AG54_HAELA</name>